<dbReference type="Gramene" id="TraesCS4A02G399200.1">
    <property type="protein sequence ID" value="TraesCS4A02G399200.1"/>
    <property type="gene ID" value="TraesCS4A02G399200"/>
</dbReference>
<dbReference type="PANTHER" id="PTHR48221">
    <property type="entry name" value="ACYL-COA SYNTHETASE FAMILY PROTEIN"/>
    <property type="match status" value="1"/>
</dbReference>
<evidence type="ECO:0000256" key="2">
    <source>
        <dbReference type="SAM" id="Phobius"/>
    </source>
</evidence>
<dbReference type="Gramene" id="TraesCLE_scaffold_002353_01G000400.1">
    <property type="protein sequence ID" value="TraesCLE_scaffold_002353_01G000400.1"/>
    <property type="gene ID" value="TraesCLE_scaffold_002353_01G000400"/>
</dbReference>
<proteinExistence type="predicted"/>
<evidence type="ECO:0000313" key="3">
    <source>
        <dbReference type="EnsemblPlants" id="TraesCS4A02G399200.1"/>
    </source>
</evidence>
<dbReference type="Gramene" id="TraesROB_scaffold_035870_01G000100.1">
    <property type="protein sequence ID" value="TraesROB_scaffold_035870_01G000100.1"/>
    <property type="gene ID" value="TraesROB_scaffold_035870_01G000100"/>
</dbReference>
<keyword evidence="4" id="KW-1185">Reference proteome</keyword>
<dbReference type="SMR" id="A0A3B6I100"/>
<evidence type="ECO:0000313" key="4">
    <source>
        <dbReference type="Proteomes" id="UP000019116"/>
    </source>
</evidence>
<dbReference type="OMA" id="FEPMAWG"/>
<feature type="region of interest" description="Disordered" evidence="1">
    <location>
        <begin position="47"/>
        <end position="73"/>
    </location>
</feature>
<keyword evidence="2" id="KW-0472">Membrane</keyword>
<feature type="compositionally biased region" description="Basic and acidic residues" evidence="1">
    <location>
        <begin position="650"/>
        <end position="659"/>
    </location>
</feature>
<keyword evidence="2" id="KW-1133">Transmembrane helix</keyword>
<accession>A0A3B6I100</accession>
<dbReference type="Proteomes" id="UP000019116">
    <property type="component" value="Chromosome 4A"/>
</dbReference>
<feature type="transmembrane region" description="Helical" evidence="2">
    <location>
        <begin position="333"/>
        <end position="361"/>
    </location>
</feature>
<dbReference type="PaxDb" id="4565-Traes_4AL_185A11E81.1"/>
<reference evidence="3" key="1">
    <citation type="submission" date="2018-08" db="EMBL/GenBank/DDBJ databases">
        <authorList>
            <person name="Rossello M."/>
        </authorList>
    </citation>
    <scope>NUCLEOTIDE SEQUENCE [LARGE SCALE GENOMIC DNA]</scope>
    <source>
        <strain evidence="3">cv. Chinese Spring</strain>
    </source>
</reference>
<dbReference type="GO" id="GO:0010705">
    <property type="term" value="P:meiotic DNA double-strand break processing involved in reciprocal meiotic recombination"/>
    <property type="evidence" value="ECO:0000318"/>
    <property type="project" value="GO_Central"/>
</dbReference>
<dbReference type="PANTHER" id="PTHR48221:SF2">
    <property type="entry name" value="ACYL-COA SYNTHETASE FAMILY PROTEIN"/>
    <property type="match status" value="1"/>
</dbReference>
<dbReference type="OrthoDB" id="1917939at2759"/>
<name>A0A3B6I100_WHEAT</name>
<evidence type="ECO:0000256" key="1">
    <source>
        <dbReference type="SAM" id="MobiDB-lite"/>
    </source>
</evidence>
<feature type="compositionally biased region" description="Basic residues" evidence="1">
    <location>
        <begin position="53"/>
        <end position="63"/>
    </location>
</feature>
<sequence length="775" mass="85441">MSCYTITTTCKGTSLRRGHTDFRIQAHFQLNRSTKAHLSLLPSSASDFPSTFGRHRRRRRGGKPPKMAPPPLDDLTHLLAEVASHLSRPPGGAGPSSAAGDALSANVSSLAAALNPRAAAPASSGTRVLDAALSLMCFDPQEVDRARLDCLVRTAVSALSGPATCRVARTDDRAEMLCVGSSVSPRDCRELVRSCAALVEKLGGRDVTGHSYDLLHAAVKTALLSPRYQCLFPSPYYREDGESSCEMGTISLDVTTHPSYQVLPSDGSIPPRALLWHYDPSILKHDLSEMLREAITRPLLCLRKELHDRVAWRVIVICLVCSPPAFLEMRSLFHIWFLATGMGSVLGLCTAVVSSVIDLLLEPMGWGISMELGQKFPFTHAYFPSQQRDLLAILTGPISCRRFLDLVSYIEAMVFLGKTSSDNSSWKNIQSQPPKGPHFGKKQPSKGLVKFKYSSAWLTITNFPIWFNFATALLFHQEGSQGYLSEVLSEEKTAESISDISVAQRAAFYLSWVLCPSNVDECQLLAKNMVELSHSWARNNKRRPSYAHHASTVNHRRKLRVPTVGDNVSTNPVSSLIKDFDDRCVKLCRISAVSPVQGAEQLDIPLSCPNFLHLRVPLGMLLVSSACISEQDCNVLLHYASTGLVMESKEGQTKRKDQAGNDVFSSSRGGSTERRALSGACLIFGWLDIIEDMSAVIFECEDTCRHFVSQLRTKTGPYVLKCVNLLLNEAGHDKDFVIDLRNRLLNWTNKGQRFDGCEAFKDVIVQMNAKIQPSS</sequence>
<dbReference type="Gramene" id="TraesCAD_scaffold_025843_01G000400.1">
    <property type="protein sequence ID" value="TraesCAD_scaffold_025843_01G000400.1"/>
    <property type="gene ID" value="TraesCAD_scaffold_025843_01G000400"/>
</dbReference>
<keyword evidence="2" id="KW-0812">Transmembrane</keyword>
<dbReference type="EnsemblPlants" id="TraesCS4A02G399200.1">
    <property type="protein sequence ID" value="TraesCS4A02G399200.1"/>
    <property type="gene ID" value="TraesCS4A02G399200"/>
</dbReference>
<dbReference type="Gramene" id="TraesWEE_scaffold_001937_01G000500.1">
    <property type="protein sequence ID" value="TraesWEE_scaffold_001937_01G000500.1"/>
    <property type="gene ID" value="TraesWEE_scaffold_001937_01G000500"/>
</dbReference>
<reference evidence="3" key="2">
    <citation type="submission" date="2018-10" db="UniProtKB">
        <authorList>
            <consortium name="EnsemblPlants"/>
        </authorList>
    </citation>
    <scope>IDENTIFICATION</scope>
</reference>
<dbReference type="STRING" id="4565.A0A3B6I100"/>
<dbReference type="AlphaFoldDB" id="A0A3B6I100"/>
<organism evidence="3">
    <name type="scientific">Triticum aestivum</name>
    <name type="common">Wheat</name>
    <dbReference type="NCBI Taxonomy" id="4565"/>
    <lineage>
        <taxon>Eukaryota</taxon>
        <taxon>Viridiplantae</taxon>
        <taxon>Streptophyta</taxon>
        <taxon>Embryophyta</taxon>
        <taxon>Tracheophyta</taxon>
        <taxon>Spermatophyta</taxon>
        <taxon>Magnoliopsida</taxon>
        <taxon>Liliopsida</taxon>
        <taxon>Poales</taxon>
        <taxon>Poaceae</taxon>
        <taxon>BOP clade</taxon>
        <taxon>Pooideae</taxon>
        <taxon>Triticodae</taxon>
        <taxon>Triticeae</taxon>
        <taxon>Triticinae</taxon>
        <taxon>Triticum</taxon>
    </lineage>
</organism>
<feature type="region of interest" description="Disordered" evidence="1">
    <location>
        <begin position="650"/>
        <end position="672"/>
    </location>
</feature>
<protein>
    <submittedName>
        <fullName evidence="3">Uncharacterized protein</fullName>
    </submittedName>
</protein>
<dbReference type="Gramene" id="TraesCS4A03G0992400.1">
    <property type="protein sequence ID" value="TraesCS4A03G0992400.1.CDS"/>
    <property type="gene ID" value="TraesCS4A03G0992400"/>
</dbReference>